<organism evidence="1 2">
    <name type="scientific">Rhodohalobacter mucosus</name>
    <dbReference type="NCBI Taxonomy" id="2079485"/>
    <lineage>
        <taxon>Bacteria</taxon>
        <taxon>Pseudomonadati</taxon>
        <taxon>Balneolota</taxon>
        <taxon>Balneolia</taxon>
        <taxon>Balneolales</taxon>
        <taxon>Balneolaceae</taxon>
        <taxon>Rhodohalobacter</taxon>
    </lineage>
</organism>
<dbReference type="Proteomes" id="UP000245533">
    <property type="component" value="Unassembled WGS sequence"/>
</dbReference>
<dbReference type="SUPFAM" id="SSF101898">
    <property type="entry name" value="NHL repeat"/>
    <property type="match status" value="1"/>
</dbReference>
<evidence type="ECO:0008006" key="3">
    <source>
        <dbReference type="Google" id="ProtNLM"/>
    </source>
</evidence>
<comment type="caution">
    <text evidence="1">The sequence shown here is derived from an EMBL/GenBank/DDBJ whole genome shotgun (WGS) entry which is preliminary data.</text>
</comment>
<dbReference type="Gene3D" id="2.120.10.30">
    <property type="entry name" value="TolB, C-terminal domain"/>
    <property type="match status" value="1"/>
</dbReference>
<dbReference type="InterPro" id="IPR011042">
    <property type="entry name" value="6-blade_b-propeller_TolB-like"/>
</dbReference>
<name>A0A316TUQ3_9BACT</name>
<sequence>MHSLFLRVSVVILSVVIAAACSGRGSEQKVPDYIMEIENVTVFSEEDFENADTIRLIKDQEFGDSDDLFFANVRGFITDDSGRVYIWDIAPGTLTIHLFSSDGDYITSLGRSGRGPGEFNSICCLNVRSNRLYVVDIALSRITTYSTDSFELLETVSIDLNNLNSAGQLSGKRFWRHYFIDDETRLLAYKAPQRAFEDTPATIHYFTADSAYQELGEEVLKQNEVLENWGDSNMGSIMKQFSFQKKPLITVTPTGRIFIADSDELFIRELNKEGDVIEGFYYPVPRIPVTREDARNSANKMTMDIAESVELPKVWPIMQSMWSDDNERLWISTFTETEDELEWWVIETNGELIGKFRWPGDREAPPYINGSTFTHIQGDYFYTREEDAETGLQTVVRYRVERVTE</sequence>
<evidence type="ECO:0000313" key="2">
    <source>
        <dbReference type="Proteomes" id="UP000245533"/>
    </source>
</evidence>
<evidence type="ECO:0000313" key="1">
    <source>
        <dbReference type="EMBL" id="PWN08237.1"/>
    </source>
</evidence>
<protein>
    <recommendedName>
        <fullName evidence="3">6-bladed beta-propeller protein</fullName>
    </recommendedName>
</protein>
<reference evidence="1 2" key="1">
    <citation type="submission" date="2018-05" db="EMBL/GenBank/DDBJ databases">
        <title>Rhodohalobacter halophilus gen. nov., sp. nov., a moderately halophilic member of the family Balneolaceae.</title>
        <authorList>
            <person name="Liu Z.-W."/>
        </authorList>
    </citation>
    <scope>NUCLEOTIDE SEQUENCE [LARGE SCALE GENOMIC DNA]</scope>
    <source>
        <strain evidence="1 2">8A47</strain>
    </source>
</reference>
<gene>
    <name evidence="1" type="ORF">DDZ15_00980</name>
</gene>
<dbReference type="EMBL" id="QGGB01000001">
    <property type="protein sequence ID" value="PWN08237.1"/>
    <property type="molecule type" value="Genomic_DNA"/>
</dbReference>
<proteinExistence type="predicted"/>
<keyword evidence="2" id="KW-1185">Reference proteome</keyword>
<dbReference type="PROSITE" id="PS51257">
    <property type="entry name" value="PROKAR_LIPOPROTEIN"/>
    <property type="match status" value="1"/>
</dbReference>
<accession>A0A316TUQ3</accession>
<dbReference type="Pfam" id="PF17170">
    <property type="entry name" value="DUF5128"/>
    <property type="match status" value="1"/>
</dbReference>
<dbReference type="AlphaFoldDB" id="A0A316TUQ3"/>